<sequence>MGKWRRAGTSARVAERDMNEPSDGITIFWRRKPSHPCRKRPAR</sequence>
<evidence type="ECO:0000256" key="1">
    <source>
        <dbReference type="SAM" id="MobiDB-lite"/>
    </source>
</evidence>
<protein>
    <submittedName>
        <fullName evidence="2">Uncharacterized protein</fullName>
    </submittedName>
</protein>
<feature type="region of interest" description="Disordered" evidence="1">
    <location>
        <begin position="1"/>
        <end position="43"/>
    </location>
</feature>
<accession>A0A0E4FUQ3</accession>
<proteinExistence type="predicted"/>
<dbReference type="EMBL" id="AP014685">
    <property type="protein sequence ID" value="BAR58078.1"/>
    <property type="molecule type" value="Genomic_DNA"/>
</dbReference>
<name>A0A0E4FUQ3_9BRAD</name>
<reference evidence="2 3" key="1">
    <citation type="submission" date="2014-11" db="EMBL/GenBank/DDBJ databases">
        <title>Symbiosis island explosion on the genome of extra-slow-growing strains of soybean bradyrhizobia with massive insertion sequences.</title>
        <authorList>
            <person name="Iida T."/>
            <person name="Minamisawa K."/>
        </authorList>
    </citation>
    <scope>NUCLEOTIDE SEQUENCE [LARGE SCALE GENOMIC DNA]</scope>
    <source>
        <strain evidence="2 3">NK6</strain>
    </source>
</reference>
<dbReference type="AlphaFoldDB" id="A0A0E4FUQ3"/>
<dbReference type="Proteomes" id="UP000063308">
    <property type="component" value="Chromosome"/>
</dbReference>
<feature type="compositionally biased region" description="Basic residues" evidence="1">
    <location>
        <begin position="29"/>
        <end position="43"/>
    </location>
</feature>
<organism evidence="2 3">
    <name type="scientific">Bradyrhizobium diazoefficiens</name>
    <dbReference type="NCBI Taxonomy" id="1355477"/>
    <lineage>
        <taxon>Bacteria</taxon>
        <taxon>Pseudomonadati</taxon>
        <taxon>Pseudomonadota</taxon>
        <taxon>Alphaproteobacteria</taxon>
        <taxon>Hyphomicrobiales</taxon>
        <taxon>Nitrobacteraceae</taxon>
        <taxon>Bradyrhizobium</taxon>
    </lineage>
</organism>
<evidence type="ECO:0000313" key="2">
    <source>
        <dbReference type="EMBL" id="BAR58078.1"/>
    </source>
</evidence>
<gene>
    <name evidence="2" type="ORF">NK6_4919</name>
</gene>
<evidence type="ECO:0000313" key="3">
    <source>
        <dbReference type="Proteomes" id="UP000063308"/>
    </source>
</evidence>